<comment type="similarity">
    <text evidence="2 10">Belongs to the glutamate--cysteine ligase type 3 family.</text>
</comment>
<organism evidence="12 13">
    <name type="scientific">Botryobasidium botryosum (strain FD-172 SS1)</name>
    <dbReference type="NCBI Taxonomy" id="930990"/>
    <lineage>
        <taxon>Eukaryota</taxon>
        <taxon>Fungi</taxon>
        <taxon>Dikarya</taxon>
        <taxon>Basidiomycota</taxon>
        <taxon>Agaricomycotina</taxon>
        <taxon>Agaricomycetes</taxon>
        <taxon>Cantharellales</taxon>
        <taxon>Botryobasidiaceae</taxon>
        <taxon>Botryobasidium</taxon>
    </lineage>
</organism>
<evidence type="ECO:0000313" key="12">
    <source>
        <dbReference type="EMBL" id="KDQ08150.1"/>
    </source>
</evidence>
<evidence type="ECO:0000256" key="3">
    <source>
        <dbReference type="ARBA" id="ARBA00012220"/>
    </source>
</evidence>
<dbReference type="InterPro" id="IPR004308">
    <property type="entry name" value="GCS"/>
</dbReference>
<dbReference type="GO" id="GO:0006750">
    <property type="term" value="P:glutathione biosynthetic process"/>
    <property type="evidence" value="ECO:0007669"/>
    <property type="project" value="UniProtKB-UniRule"/>
</dbReference>
<evidence type="ECO:0000256" key="8">
    <source>
        <dbReference type="ARBA" id="ARBA00030585"/>
    </source>
</evidence>
<dbReference type="OrthoDB" id="7939818at2759"/>
<dbReference type="PANTHER" id="PTHR11164">
    <property type="entry name" value="GLUTAMATE CYSTEINE LIGASE"/>
    <property type="match status" value="1"/>
</dbReference>
<dbReference type="FunCoup" id="A0A067M0E4">
    <property type="interactions" value="232"/>
</dbReference>
<dbReference type="EC" id="6.3.2.2" evidence="3 10"/>
<evidence type="ECO:0000256" key="9">
    <source>
        <dbReference type="ARBA" id="ARBA00032122"/>
    </source>
</evidence>
<reference evidence="13" key="1">
    <citation type="journal article" date="2014" name="Proc. Natl. Acad. Sci. U.S.A.">
        <title>Extensive sampling of basidiomycete genomes demonstrates inadequacy of the white-rot/brown-rot paradigm for wood decay fungi.</title>
        <authorList>
            <person name="Riley R."/>
            <person name="Salamov A.A."/>
            <person name="Brown D.W."/>
            <person name="Nagy L.G."/>
            <person name="Floudas D."/>
            <person name="Held B.W."/>
            <person name="Levasseur A."/>
            <person name="Lombard V."/>
            <person name="Morin E."/>
            <person name="Otillar R."/>
            <person name="Lindquist E.A."/>
            <person name="Sun H."/>
            <person name="LaButti K.M."/>
            <person name="Schmutz J."/>
            <person name="Jabbour D."/>
            <person name="Luo H."/>
            <person name="Baker S.E."/>
            <person name="Pisabarro A.G."/>
            <person name="Walton J.D."/>
            <person name="Blanchette R.A."/>
            <person name="Henrissat B."/>
            <person name="Martin F."/>
            <person name="Cullen D."/>
            <person name="Hibbett D.S."/>
            <person name="Grigoriev I.V."/>
        </authorList>
    </citation>
    <scope>NUCLEOTIDE SEQUENCE [LARGE SCALE GENOMIC DNA]</scope>
    <source>
        <strain evidence="13">FD-172 SS1</strain>
    </source>
</reference>
<gene>
    <name evidence="12" type="ORF">BOTBODRAFT_118982</name>
</gene>
<comment type="pathway">
    <text evidence="1 10">Sulfur metabolism; glutathione biosynthesis; glutathione from L-cysteine and L-glutamate: step 1/2.</text>
</comment>
<dbReference type="GO" id="GO:0005524">
    <property type="term" value="F:ATP binding"/>
    <property type="evidence" value="ECO:0007669"/>
    <property type="project" value="UniProtKB-UniRule"/>
</dbReference>
<evidence type="ECO:0000256" key="7">
    <source>
        <dbReference type="ARBA" id="ARBA00022840"/>
    </source>
</evidence>
<sequence length="670" mass="75442">MGLLTEGIPLPWSDAKVHTDHIHEHGITQFLNIWNRMKDRHGDKFLWGDELEYMILSYDDEERRANVSLRQTEVLEALPKAFEDVRMRNPAEAPLLPVFHSEFGRYMVEGVPGAPYGGTISDLLSVEHNMSYRRAVASRVLKPTETLFTLTVFPRLGAPGIFTEPLYEPAKTPDGYSYFLPQETIAPHVRYQAMTNAVRERRSGKPVINVPIFVDANTPRPFVDPTIPQSARKSLESVIKEDHIFLDASGFGAGCCCLQVTFQASDVPHARRVYDALVPIAPIMLALTAASPIWKGYLSNVDCRWDVIAASSDERTEEERGLKPLSGKQQIIPKTRWSSVYSYISDSSENKREYNDTPMPYNEQVYDRLSSSGVDHLLAMHIARLYIRDPLIVLNNKIDQDDESSAEHFESIQSTNWQTIRFKLPPPGSPIGWRVEFRSMEVQLTDFENAAFSVFIILLARAITAFNTNFYIPISKVDENMSRAQRRSAVTGEKFWFRKDVFPTNTPPPSQAHTPMSMRSPNMEERVLGSGSAPGSAESSPKAPDLGLSEGEYEEMSVNEIINGKGDSFPGLLGLIYAYLNTLNLEKSEMESLKKYLDLVKGRANGSLMTMSTWMRNFIHSHPAYAHDSVVSEEINYDLIKTLDQIEKGTRRADGLLPAGYFATRAARSL</sequence>
<dbReference type="UniPathway" id="UPA00142">
    <property type="reaction ID" value="UER00209"/>
</dbReference>
<evidence type="ECO:0000313" key="13">
    <source>
        <dbReference type="Proteomes" id="UP000027195"/>
    </source>
</evidence>
<keyword evidence="6 10" id="KW-0547">Nucleotide-binding</keyword>
<feature type="region of interest" description="Disordered" evidence="11">
    <location>
        <begin position="525"/>
        <end position="548"/>
    </location>
</feature>
<dbReference type="STRING" id="930990.A0A067M0E4"/>
<evidence type="ECO:0000256" key="11">
    <source>
        <dbReference type="SAM" id="MobiDB-lite"/>
    </source>
</evidence>
<evidence type="ECO:0000256" key="4">
    <source>
        <dbReference type="ARBA" id="ARBA00022598"/>
    </source>
</evidence>
<dbReference type="HOGENOM" id="CLU_010467_0_0_1"/>
<dbReference type="Proteomes" id="UP000027195">
    <property type="component" value="Unassembled WGS sequence"/>
</dbReference>
<evidence type="ECO:0000256" key="5">
    <source>
        <dbReference type="ARBA" id="ARBA00022684"/>
    </source>
</evidence>
<keyword evidence="5 10" id="KW-0317">Glutathione biosynthesis</keyword>
<proteinExistence type="inferred from homology"/>
<keyword evidence="7 10" id="KW-0067">ATP-binding</keyword>
<dbReference type="EMBL" id="KL198094">
    <property type="protein sequence ID" value="KDQ08150.1"/>
    <property type="molecule type" value="Genomic_DNA"/>
</dbReference>
<dbReference type="PANTHER" id="PTHR11164:SF0">
    <property type="entry name" value="GLUTAMATE--CYSTEINE LIGASE CATALYTIC SUBUNIT"/>
    <property type="match status" value="1"/>
</dbReference>
<accession>A0A067M0E4</accession>
<dbReference type="SUPFAM" id="SSF55931">
    <property type="entry name" value="Glutamine synthetase/guanido kinase"/>
    <property type="match status" value="1"/>
</dbReference>
<dbReference type="Gene3D" id="1.10.8.960">
    <property type="match status" value="1"/>
</dbReference>
<dbReference type="InParanoid" id="A0A067M0E4"/>
<dbReference type="InterPro" id="IPR014746">
    <property type="entry name" value="Gln_synth/guanido_kin_cat_dom"/>
</dbReference>
<dbReference type="Gene3D" id="3.30.590.50">
    <property type="match status" value="2"/>
</dbReference>
<evidence type="ECO:0000256" key="1">
    <source>
        <dbReference type="ARBA" id="ARBA00005006"/>
    </source>
</evidence>
<feature type="compositionally biased region" description="Low complexity" evidence="11">
    <location>
        <begin position="529"/>
        <end position="544"/>
    </location>
</feature>
<keyword evidence="13" id="KW-1185">Reference proteome</keyword>
<dbReference type="AlphaFoldDB" id="A0A067M0E4"/>
<dbReference type="Pfam" id="PF03074">
    <property type="entry name" value="GCS"/>
    <property type="match status" value="1"/>
</dbReference>
<protein>
    <recommendedName>
        <fullName evidence="3 10">Glutamate--cysteine ligase</fullName>
        <ecNumber evidence="3 10">6.3.2.2</ecNumber>
    </recommendedName>
    <alternativeName>
        <fullName evidence="9 10">Gamma-ECS</fullName>
    </alternativeName>
    <alternativeName>
        <fullName evidence="8 10">Gamma-glutamylcysteine synthetase</fullName>
    </alternativeName>
</protein>
<evidence type="ECO:0000256" key="6">
    <source>
        <dbReference type="ARBA" id="ARBA00022741"/>
    </source>
</evidence>
<evidence type="ECO:0000256" key="2">
    <source>
        <dbReference type="ARBA" id="ARBA00008100"/>
    </source>
</evidence>
<name>A0A067M0E4_BOTB1</name>
<keyword evidence="4 10" id="KW-0436">Ligase</keyword>
<dbReference type="GO" id="GO:0017109">
    <property type="term" value="C:glutamate-cysteine ligase complex"/>
    <property type="evidence" value="ECO:0007669"/>
    <property type="project" value="TreeGrafter"/>
</dbReference>
<comment type="catalytic activity">
    <reaction evidence="10">
        <text>L-cysteine + L-glutamate + ATP = gamma-L-glutamyl-L-cysteine + ADP + phosphate + H(+)</text>
        <dbReference type="Rhea" id="RHEA:13285"/>
        <dbReference type="ChEBI" id="CHEBI:15378"/>
        <dbReference type="ChEBI" id="CHEBI:29985"/>
        <dbReference type="ChEBI" id="CHEBI:30616"/>
        <dbReference type="ChEBI" id="CHEBI:35235"/>
        <dbReference type="ChEBI" id="CHEBI:43474"/>
        <dbReference type="ChEBI" id="CHEBI:58173"/>
        <dbReference type="ChEBI" id="CHEBI:456216"/>
        <dbReference type="EC" id="6.3.2.2"/>
    </reaction>
</comment>
<dbReference type="GO" id="GO:0004357">
    <property type="term" value="F:glutamate-cysteine ligase activity"/>
    <property type="evidence" value="ECO:0007669"/>
    <property type="project" value="UniProtKB-UniRule"/>
</dbReference>
<evidence type="ECO:0000256" key="10">
    <source>
        <dbReference type="RuleBase" id="RU367135"/>
    </source>
</evidence>
<dbReference type="FunFam" id="3.30.590.50:FF:000002">
    <property type="entry name" value="Glutamate--cysteine ligase catalytic subunit"/>
    <property type="match status" value="1"/>
</dbReference>